<sequence length="176" mass="20297">PRPQQSGERITKHWLRAQTDRHCLWAFSRMTGGELTRLAKAMDIPEQIKTASGHVFSRIEALTLLCARFRSAGDIYEIVTKYDRAQSAISEIINYLCCYLDDRWAHLLDFDHKGILSPENLAIYAEAIHAYGAPLNSVWGFLDCTIQQMCRPRYWQRAAYNGHKKIHALKFQAIML</sequence>
<feature type="non-terminal residue" evidence="1">
    <location>
        <position position="176"/>
    </location>
</feature>
<organism evidence="1 2">
    <name type="scientific">Mycena belliarum</name>
    <dbReference type="NCBI Taxonomy" id="1033014"/>
    <lineage>
        <taxon>Eukaryota</taxon>
        <taxon>Fungi</taxon>
        <taxon>Dikarya</taxon>
        <taxon>Basidiomycota</taxon>
        <taxon>Agaricomycotina</taxon>
        <taxon>Agaricomycetes</taxon>
        <taxon>Agaricomycetidae</taxon>
        <taxon>Agaricales</taxon>
        <taxon>Marasmiineae</taxon>
        <taxon>Mycenaceae</taxon>
        <taxon>Mycena</taxon>
    </lineage>
</organism>
<dbReference type="AlphaFoldDB" id="A0AAD6U775"/>
<evidence type="ECO:0000313" key="1">
    <source>
        <dbReference type="EMBL" id="KAJ7087370.1"/>
    </source>
</evidence>
<reference evidence="1" key="1">
    <citation type="submission" date="2023-03" db="EMBL/GenBank/DDBJ databases">
        <title>Massive genome expansion in bonnet fungi (Mycena s.s.) driven by repeated elements and novel gene families across ecological guilds.</title>
        <authorList>
            <consortium name="Lawrence Berkeley National Laboratory"/>
            <person name="Harder C.B."/>
            <person name="Miyauchi S."/>
            <person name="Viragh M."/>
            <person name="Kuo A."/>
            <person name="Thoen E."/>
            <person name="Andreopoulos B."/>
            <person name="Lu D."/>
            <person name="Skrede I."/>
            <person name="Drula E."/>
            <person name="Henrissat B."/>
            <person name="Morin E."/>
            <person name="Kohler A."/>
            <person name="Barry K."/>
            <person name="LaButti K."/>
            <person name="Morin E."/>
            <person name="Salamov A."/>
            <person name="Lipzen A."/>
            <person name="Mereny Z."/>
            <person name="Hegedus B."/>
            <person name="Baldrian P."/>
            <person name="Stursova M."/>
            <person name="Weitz H."/>
            <person name="Taylor A."/>
            <person name="Grigoriev I.V."/>
            <person name="Nagy L.G."/>
            <person name="Martin F."/>
            <person name="Kauserud H."/>
        </authorList>
    </citation>
    <scope>NUCLEOTIDE SEQUENCE</scope>
    <source>
        <strain evidence="1">CBHHK173m</strain>
    </source>
</reference>
<accession>A0AAD6U775</accession>
<protein>
    <submittedName>
        <fullName evidence="1">Uncharacterized protein</fullName>
    </submittedName>
</protein>
<dbReference type="EMBL" id="JARJCN010000029">
    <property type="protein sequence ID" value="KAJ7087370.1"/>
    <property type="molecule type" value="Genomic_DNA"/>
</dbReference>
<dbReference type="Proteomes" id="UP001222325">
    <property type="component" value="Unassembled WGS sequence"/>
</dbReference>
<proteinExistence type="predicted"/>
<feature type="non-terminal residue" evidence="1">
    <location>
        <position position="1"/>
    </location>
</feature>
<comment type="caution">
    <text evidence="1">The sequence shown here is derived from an EMBL/GenBank/DDBJ whole genome shotgun (WGS) entry which is preliminary data.</text>
</comment>
<gene>
    <name evidence="1" type="ORF">B0H15DRAFT_736152</name>
</gene>
<name>A0AAD6U775_9AGAR</name>
<evidence type="ECO:0000313" key="2">
    <source>
        <dbReference type="Proteomes" id="UP001222325"/>
    </source>
</evidence>
<keyword evidence="2" id="KW-1185">Reference proteome</keyword>